<dbReference type="InterPro" id="IPR043502">
    <property type="entry name" value="DNA/RNA_pol_sf"/>
</dbReference>
<feature type="compositionally biased region" description="Polar residues" evidence="23">
    <location>
        <begin position="40"/>
        <end position="51"/>
    </location>
</feature>
<dbReference type="GO" id="GO:0006310">
    <property type="term" value="P:DNA recombination"/>
    <property type="evidence" value="ECO:0007669"/>
    <property type="project" value="UniProtKB-KW"/>
</dbReference>
<dbReference type="CDD" id="cd09272">
    <property type="entry name" value="RNase_HI_RT_Ty1"/>
    <property type="match status" value="1"/>
</dbReference>
<keyword evidence="19" id="KW-0233">DNA recombination</keyword>
<keyword evidence="11" id="KW-0378">Hydrolase</keyword>
<keyword evidence="15" id="KW-0229">DNA integration</keyword>
<dbReference type="GO" id="GO:0005524">
    <property type="term" value="F:ATP binding"/>
    <property type="evidence" value="ECO:0007669"/>
    <property type="project" value="UniProtKB-KW"/>
</dbReference>
<protein>
    <recommendedName>
        <fullName evidence="24">Integrase catalytic domain-containing protein</fullName>
    </recommendedName>
</protein>
<keyword evidence="3" id="KW-1188">Viral release from host cell</keyword>
<name>A0A2N5TT69_9BASI</name>
<keyword evidence="16" id="KW-0695">RNA-directed DNA polymerase</keyword>
<dbReference type="InterPro" id="IPR039537">
    <property type="entry name" value="Retrotran_Ty1/copia-like"/>
</dbReference>
<keyword evidence="10" id="KW-0255">Endonuclease</keyword>
<feature type="domain" description="Integrase catalytic" evidence="24">
    <location>
        <begin position="675"/>
        <end position="841"/>
    </location>
</feature>
<evidence type="ECO:0000256" key="7">
    <source>
        <dbReference type="ARBA" id="ARBA00022723"/>
    </source>
</evidence>
<keyword evidence="9" id="KW-0064">Aspartyl protease</keyword>
<keyword evidence="17" id="KW-0239">DNA-directed DNA polymerase</keyword>
<dbReference type="GO" id="GO:0005634">
    <property type="term" value="C:nucleus"/>
    <property type="evidence" value="ECO:0007669"/>
    <property type="project" value="UniProtKB-ARBA"/>
</dbReference>
<evidence type="ECO:0000256" key="5">
    <source>
        <dbReference type="ARBA" id="ARBA00022695"/>
    </source>
</evidence>
<evidence type="ECO:0000256" key="21">
    <source>
        <dbReference type="ARBA" id="ARBA00048173"/>
    </source>
</evidence>
<evidence type="ECO:0000256" key="23">
    <source>
        <dbReference type="SAM" id="MobiDB-lite"/>
    </source>
</evidence>
<keyword evidence="2" id="KW-0815">Transposition</keyword>
<evidence type="ECO:0000256" key="8">
    <source>
        <dbReference type="ARBA" id="ARBA00022741"/>
    </source>
</evidence>
<feature type="region of interest" description="Disordered" evidence="23">
    <location>
        <begin position="1444"/>
        <end position="1469"/>
    </location>
</feature>
<evidence type="ECO:0000256" key="18">
    <source>
        <dbReference type="ARBA" id="ARBA00023113"/>
    </source>
</evidence>
<dbReference type="InterPro" id="IPR036397">
    <property type="entry name" value="RNaseH_sf"/>
</dbReference>
<dbReference type="GO" id="GO:0046872">
    <property type="term" value="F:metal ion binding"/>
    <property type="evidence" value="ECO:0007669"/>
    <property type="project" value="UniProtKB-KW"/>
</dbReference>
<evidence type="ECO:0000256" key="6">
    <source>
        <dbReference type="ARBA" id="ARBA00022722"/>
    </source>
</evidence>
<keyword evidence="14" id="KW-0694">RNA-binding</keyword>
<accession>A0A2N5TT69</accession>
<evidence type="ECO:0000256" key="19">
    <source>
        <dbReference type="ARBA" id="ARBA00023172"/>
    </source>
</evidence>
<dbReference type="GO" id="GO:0015074">
    <property type="term" value="P:DNA integration"/>
    <property type="evidence" value="ECO:0007669"/>
    <property type="project" value="UniProtKB-KW"/>
</dbReference>
<keyword evidence="6" id="KW-0540">Nuclease</keyword>
<evidence type="ECO:0000256" key="22">
    <source>
        <dbReference type="ARBA" id="ARBA00049244"/>
    </source>
</evidence>
<feature type="compositionally biased region" description="Polar residues" evidence="23">
    <location>
        <begin position="1447"/>
        <end position="1460"/>
    </location>
</feature>
<dbReference type="GO" id="GO:0003964">
    <property type="term" value="F:RNA-directed DNA polymerase activity"/>
    <property type="evidence" value="ECO:0007669"/>
    <property type="project" value="UniProtKB-KW"/>
</dbReference>
<dbReference type="InterPro" id="IPR054722">
    <property type="entry name" value="PolX-like_BBD"/>
</dbReference>
<keyword evidence="17" id="KW-0808">Transferase</keyword>
<dbReference type="Gene3D" id="3.30.420.10">
    <property type="entry name" value="Ribonuclease H-like superfamily/Ribonuclease H"/>
    <property type="match status" value="1"/>
</dbReference>
<keyword evidence="4" id="KW-0645">Protease</keyword>
<evidence type="ECO:0000313" key="25">
    <source>
        <dbReference type="EMBL" id="PLW28648.1"/>
    </source>
</evidence>
<dbReference type="GO" id="GO:0004519">
    <property type="term" value="F:endonuclease activity"/>
    <property type="evidence" value="ECO:0007669"/>
    <property type="project" value="UniProtKB-KW"/>
</dbReference>
<dbReference type="GO" id="GO:0004190">
    <property type="term" value="F:aspartic-type endopeptidase activity"/>
    <property type="evidence" value="ECO:0007669"/>
    <property type="project" value="UniProtKB-KW"/>
</dbReference>
<feature type="region of interest" description="Disordered" evidence="23">
    <location>
        <begin position="368"/>
        <end position="409"/>
    </location>
</feature>
<gene>
    <name evidence="25" type="ORF">PCASD_18564</name>
</gene>
<feature type="region of interest" description="Disordered" evidence="23">
    <location>
        <begin position="307"/>
        <end position="328"/>
    </location>
</feature>
<dbReference type="Pfam" id="PF25597">
    <property type="entry name" value="SH3_retrovirus"/>
    <property type="match status" value="1"/>
</dbReference>
<evidence type="ECO:0000313" key="26">
    <source>
        <dbReference type="Proteomes" id="UP000235392"/>
    </source>
</evidence>
<comment type="function">
    <text evidence="1">The aspartyl protease (PR) mediates the proteolytic cleavages of the Gag and Gag-Pol polyproteins after assembly of the VLP.</text>
</comment>
<reference evidence="25 26" key="1">
    <citation type="submission" date="2017-11" db="EMBL/GenBank/DDBJ databases">
        <title>De novo assembly and phasing of dikaryotic genomes from two isolates of Puccinia coronata f. sp. avenae, the causal agent of oat crown rust.</title>
        <authorList>
            <person name="Miller M.E."/>
            <person name="Zhang Y."/>
            <person name="Omidvar V."/>
            <person name="Sperschneider J."/>
            <person name="Schwessinger B."/>
            <person name="Raley C."/>
            <person name="Palmer J.M."/>
            <person name="Garnica D."/>
            <person name="Upadhyaya N."/>
            <person name="Rathjen J."/>
            <person name="Taylor J.M."/>
            <person name="Park R.F."/>
            <person name="Dodds P.N."/>
            <person name="Hirsch C.D."/>
            <person name="Kianian S.F."/>
            <person name="Figueroa M."/>
        </authorList>
    </citation>
    <scope>NUCLEOTIDE SEQUENCE [LARGE SCALE GENOMIC DNA]</scope>
    <source>
        <strain evidence="25">12SD80</strain>
    </source>
</reference>
<comment type="caution">
    <text evidence="25">The sequence shown here is derived from an EMBL/GenBank/DDBJ whole genome shotgun (WGS) entry which is preliminary data.</text>
</comment>
<organism evidence="25 26">
    <name type="scientific">Puccinia coronata f. sp. avenae</name>
    <dbReference type="NCBI Taxonomy" id="200324"/>
    <lineage>
        <taxon>Eukaryota</taxon>
        <taxon>Fungi</taxon>
        <taxon>Dikarya</taxon>
        <taxon>Basidiomycota</taxon>
        <taxon>Pucciniomycotina</taxon>
        <taxon>Pucciniomycetes</taxon>
        <taxon>Pucciniales</taxon>
        <taxon>Pucciniaceae</taxon>
        <taxon>Puccinia</taxon>
    </lineage>
</organism>
<evidence type="ECO:0000256" key="15">
    <source>
        <dbReference type="ARBA" id="ARBA00022908"/>
    </source>
</evidence>
<dbReference type="InterPro" id="IPR012337">
    <property type="entry name" value="RNaseH-like_sf"/>
</dbReference>
<keyword evidence="7" id="KW-0479">Metal-binding</keyword>
<dbReference type="InterPro" id="IPR057670">
    <property type="entry name" value="SH3_retrovirus"/>
</dbReference>
<comment type="catalytic activity">
    <reaction evidence="21">
        <text>DNA(n) + a 2'-deoxyribonucleoside 5'-triphosphate = DNA(n+1) + diphosphate</text>
        <dbReference type="Rhea" id="RHEA:22508"/>
        <dbReference type="Rhea" id="RHEA-COMP:17339"/>
        <dbReference type="Rhea" id="RHEA-COMP:17340"/>
        <dbReference type="ChEBI" id="CHEBI:33019"/>
        <dbReference type="ChEBI" id="CHEBI:61560"/>
        <dbReference type="ChEBI" id="CHEBI:173112"/>
        <dbReference type="EC" id="2.7.7.49"/>
    </reaction>
</comment>
<keyword evidence="12" id="KW-0067">ATP-binding</keyword>
<feature type="compositionally biased region" description="Polar residues" evidence="23">
    <location>
        <begin position="381"/>
        <end position="393"/>
    </location>
</feature>
<evidence type="ECO:0000256" key="10">
    <source>
        <dbReference type="ARBA" id="ARBA00022759"/>
    </source>
</evidence>
<evidence type="ECO:0000256" key="4">
    <source>
        <dbReference type="ARBA" id="ARBA00022670"/>
    </source>
</evidence>
<dbReference type="EMBL" id="PGCI01000358">
    <property type="protein sequence ID" value="PLW28648.1"/>
    <property type="molecule type" value="Genomic_DNA"/>
</dbReference>
<keyword evidence="13" id="KW-0460">Magnesium</keyword>
<comment type="catalytic activity">
    <reaction evidence="22">
        <text>DNA(n) + a 2'-deoxyribonucleoside 5'-triphosphate = DNA(n+1) + diphosphate</text>
        <dbReference type="Rhea" id="RHEA:22508"/>
        <dbReference type="Rhea" id="RHEA-COMP:17339"/>
        <dbReference type="Rhea" id="RHEA-COMP:17340"/>
        <dbReference type="ChEBI" id="CHEBI:33019"/>
        <dbReference type="ChEBI" id="CHEBI:61560"/>
        <dbReference type="ChEBI" id="CHEBI:173112"/>
        <dbReference type="EC" id="2.7.7.7"/>
    </reaction>
</comment>
<dbReference type="InterPro" id="IPR001584">
    <property type="entry name" value="Integrase_cat-core"/>
</dbReference>
<evidence type="ECO:0000256" key="11">
    <source>
        <dbReference type="ARBA" id="ARBA00022801"/>
    </source>
</evidence>
<proteinExistence type="predicted"/>
<dbReference type="GO" id="GO:0003723">
    <property type="term" value="F:RNA binding"/>
    <property type="evidence" value="ECO:0007669"/>
    <property type="project" value="UniProtKB-KW"/>
</dbReference>
<evidence type="ECO:0000259" key="24">
    <source>
        <dbReference type="PROSITE" id="PS50994"/>
    </source>
</evidence>
<keyword evidence="20" id="KW-0511">Multifunctional enzyme</keyword>
<feature type="region of interest" description="Disordered" evidence="23">
    <location>
        <begin position="1"/>
        <end position="82"/>
    </location>
</feature>
<dbReference type="InterPro" id="IPR013103">
    <property type="entry name" value="RVT_2"/>
</dbReference>
<dbReference type="Pfam" id="PF22936">
    <property type="entry name" value="Pol_BBD"/>
    <property type="match status" value="1"/>
</dbReference>
<evidence type="ECO:0000256" key="12">
    <source>
        <dbReference type="ARBA" id="ARBA00022840"/>
    </source>
</evidence>
<dbReference type="SUPFAM" id="SSF56672">
    <property type="entry name" value="DNA/RNA polymerases"/>
    <property type="match status" value="1"/>
</dbReference>
<evidence type="ECO:0000256" key="1">
    <source>
        <dbReference type="ARBA" id="ARBA00002180"/>
    </source>
</evidence>
<evidence type="ECO:0000256" key="13">
    <source>
        <dbReference type="ARBA" id="ARBA00022842"/>
    </source>
</evidence>
<evidence type="ECO:0000256" key="20">
    <source>
        <dbReference type="ARBA" id="ARBA00023268"/>
    </source>
</evidence>
<dbReference type="GO" id="GO:0032196">
    <property type="term" value="P:transposition"/>
    <property type="evidence" value="ECO:0007669"/>
    <property type="project" value="UniProtKB-KW"/>
</dbReference>
<evidence type="ECO:0000256" key="16">
    <source>
        <dbReference type="ARBA" id="ARBA00022918"/>
    </source>
</evidence>
<keyword evidence="5" id="KW-0548">Nucleotidyltransferase</keyword>
<dbReference type="PROSITE" id="PS50994">
    <property type="entry name" value="INTEGRASE"/>
    <property type="match status" value="1"/>
</dbReference>
<dbReference type="SUPFAM" id="SSF53098">
    <property type="entry name" value="Ribonuclease H-like"/>
    <property type="match status" value="1"/>
</dbReference>
<dbReference type="GO" id="GO:0006508">
    <property type="term" value="P:proteolysis"/>
    <property type="evidence" value="ECO:0007669"/>
    <property type="project" value="UniProtKB-KW"/>
</dbReference>
<dbReference type="Pfam" id="PF07727">
    <property type="entry name" value="RVT_2"/>
    <property type="match status" value="1"/>
</dbReference>
<evidence type="ECO:0000256" key="9">
    <source>
        <dbReference type="ARBA" id="ARBA00022750"/>
    </source>
</evidence>
<dbReference type="PANTHER" id="PTHR42648:SF11">
    <property type="entry name" value="TRANSPOSON TY4-P GAG-POL POLYPROTEIN"/>
    <property type="match status" value="1"/>
</dbReference>
<evidence type="ECO:0000256" key="14">
    <source>
        <dbReference type="ARBA" id="ARBA00022884"/>
    </source>
</evidence>
<dbReference type="GO" id="GO:0003887">
    <property type="term" value="F:DNA-directed DNA polymerase activity"/>
    <property type="evidence" value="ECO:0007669"/>
    <property type="project" value="UniProtKB-KW"/>
</dbReference>
<dbReference type="Proteomes" id="UP000235392">
    <property type="component" value="Unassembled WGS sequence"/>
</dbReference>
<feature type="compositionally biased region" description="Polar residues" evidence="23">
    <location>
        <begin position="60"/>
        <end position="71"/>
    </location>
</feature>
<keyword evidence="8" id="KW-0547">Nucleotide-binding</keyword>
<dbReference type="PANTHER" id="PTHR42648">
    <property type="entry name" value="TRANSPOSASE, PUTATIVE-RELATED"/>
    <property type="match status" value="1"/>
</dbReference>
<keyword evidence="18" id="KW-0917">Virion maturation</keyword>
<evidence type="ECO:0000256" key="3">
    <source>
        <dbReference type="ARBA" id="ARBA00022612"/>
    </source>
</evidence>
<sequence length="1469" mass="163503">MSVQRSPPTKVPPPHSGAKPAPKKPNPKQPKIIEEDEGYSTETQGPSSNFPRQHPPPPSTASNPFATSGIQTPYEYASDPRNRNSIVKEGTLRFGTDEDRLKADGSNFWAWFREICKFALMSLDDADFYLKDRRNDTRDPITRTVLLSSLNRSIRSPYYDLHTSFEIMRDLKQRYVVFSRAGQLNLWEDFLNIKCDESTAAAEVSASFRNKLIDLSEAGLSFTEDNVMGRRLQQVQVTTPFSFFLRQSSPSATSGFHQESPRQHIHHGQPAQLTSCPIARQLPGLFSLRLEQSHDCPVYRPPIHSPSIDLHRLQPLRNPPSQSQYRPPPIYHPPGYQAHYPVLTPPVSYNGFTPARNFVACHLHQPSQQTGGWPADYYRPSYSNRSQGNSSGPRPSAREADAMDYQPACPPPDHLDSVEFAVASSTSEHHNDVLFDTGATHHVTGDRSALTDLKVLQTPIPLRVATNGSSCLITAQGTLTFHGPDSTLIRLEGVLYCASVSHTLISPVALRLAGFSFSFEPSTDAFLIFYNGRLWTSSILDIKSRKWFLPRPICSNLTRSHSFVHAPAPCIPTVPTARVYSVNPVPETTDEEPFKVVVPAASNVPYAREHLTKDEKFLLLVHRRFGHVGLCVIRRMIAKNVALGLPETLPPGEIVCPSCMISKSVNKNTLSSDQRSFNAMDAWNVDLIGPFETAAFGGGLYVLTMRDVGSGYAKVKILQKKDEALGLLIDTITRMETFTKKKLKILRSDNGGEFNSKALASYLSSKGIIAERSIAYHHYQNGCVERYKQTLQDMGQTLLVDSSLPKPYWGFAFVWACYTLNRIPNAASGECTPYEKMFGFAPNLDRLRPFGAQAYMHVPAEKRKKLDDRAHLGYAVYYLPNSKGWGFWVPDINEFVESAIATFPDFSSLVLPPGTFSFAEVCNLQLGKFKDEHTVHLQDSLVEAAMEVVPDIAESRIPATFKQAQRSADSKHWLAAVQEELTNLDRLQVWEVRPIPAGTRVLKAKWVFAIKTNSAGIPTRYKARYVAKGFDQVRGMQFDATFAPTSSFVSMRIILSIAALNNWPVHTFDFVAAYLNSPIEEEVWVAPLEGLPVRPGEGCLLRKALYGTKQAGRCWWQHLSGTLGALGYSASQYDNSVYILNGAGANTTIWIHVDDGIVTGSSDAALRDLERALAKTIEIKWASNLTDIIGLKVTRTAAGFRLQQPKLISSVDASKYLSIVGSLSYVSSGSRPDIRFAVNFLARFSKNPTVDHWKALNHLINYVAATRDKSLDLFPSPSAPRLSCFTDANWGGKFSRSTYGTLVFLHDCPISWTSKRLATVAASTAHAEYMALGHGTRHVLWIRQLLADITSIPSIAHMYCDNQAAVKICSNDASNKRTRHTDRDFYITNQALFRKQISLHWIPTKSQYADILTKNLTPTIHRFQLAVALGSVLASGGVLWPEKPTESHATYPTTPTVMTDKTSDRQDEP</sequence>
<evidence type="ECO:0000256" key="2">
    <source>
        <dbReference type="ARBA" id="ARBA00022578"/>
    </source>
</evidence>
<evidence type="ECO:0000256" key="17">
    <source>
        <dbReference type="ARBA" id="ARBA00022932"/>
    </source>
</evidence>